<proteinExistence type="predicted"/>
<feature type="region of interest" description="Disordered" evidence="1">
    <location>
        <begin position="238"/>
        <end position="395"/>
    </location>
</feature>
<feature type="compositionally biased region" description="Basic residues" evidence="1">
    <location>
        <begin position="256"/>
        <end position="267"/>
    </location>
</feature>
<evidence type="ECO:0000313" key="4">
    <source>
        <dbReference type="Proteomes" id="UP000076532"/>
    </source>
</evidence>
<feature type="compositionally biased region" description="Polar residues" evidence="1">
    <location>
        <begin position="556"/>
        <end position="568"/>
    </location>
</feature>
<accession>A0A166G828</accession>
<evidence type="ECO:0000259" key="2">
    <source>
        <dbReference type="Pfam" id="PF20149"/>
    </source>
</evidence>
<dbReference type="EMBL" id="KV417581">
    <property type="protein sequence ID" value="KZP17562.1"/>
    <property type="molecule type" value="Genomic_DNA"/>
</dbReference>
<feature type="region of interest" description="Disordered" evidence="1">
    <location>
        <begin position="128"/>
        <end position="170"/>
    </location>
</feature>
<feature type="compositionally biased region" description="Low complexity" evidence="1">
    <location>
        <begin position="312"/>
        <end position="395"/>
    </location>
</feature>
<dbReference type="InterPro" id="IPR045341">
    <property type="entry name" value="DUF6532"/>
</dbReference>
<dbReference type="STRING" id="436010.A0A166G828"/>
<name>A0A166G828_9AGAM</name>
<gene>
    <name evidence="3" type="ORF">FIBSPDRAFT_933930</name>
</gene>
<feature type="compositionally biased region" description="Polar residues" evidence="1">
    <location>
        <begin position="273"/>
        <end position="284"/>
    </location>
</feature>
<organism evidence="3 4">
    <name type="scientific">Athelia psychrophila</name>
    <dbReference type="NCBI Taxonomy" id="1759441"/>
    <lineage>
        <taxon>Eukaryota</taxon>
        <taxon>Fungi</taxon>
        <taxon>Dikarya</taxon>
        <taxon>Basidiomycota</taxon>
        <taxon>Agaricomycotina</taxon>
        <taxon>Agaricomycetes</taxon>
        <taxon>Agaricomycetidae</taxon>
        <taxon>Atheliales</taxon>
        <taxon>Atheliaceae</taxon>
        <taxon>Athelia</taxon>
    </lineage>
</organism>
<protein>
    <recommendedName>
        <fullName evidence="2">DUF6532 domain-containing protein</fullName>
    </recommendedName>
</protein>
<evidence type="ECO:0000313" key="3">
    <source>
        <dbReference type="EMBL" id="KZP17562.1"/>
    </source>
</evidence>
<dbReference type="Proteomes" id="UP000076532">
    <property type="component" value="Unassembled WGS sequence"/>
</dbReference>
<feature type="compositionally biased region" description="Low complexity" evidence="1">
    <location>
        <begin position="148"/>
        <end position="158"/>
    </location>
</feature>
<feature type="domain" description="DUF6532" evidence="2">
    <location>
        <begin position="716"/>
        <end position="851"/>
    </location>
</feature>
<feature type="compositionally biased region" description="Pro residues" evidence="1">
    <location>
        <begin position="240"/>
        <end position="255"/>
    </location>
</feature>
<reference evidence="3 4" key="1">
    <citation type="journal article" date="2016" name="Mol. Biol. Evol.">
        <title>Comparative Genomics of Early-Diverging Mushroom-Forming Fungi Provides Insights into the Origins of Lignocellulose Decay Capabilities.</title>
        <authorList>
            <person name="Nagy L.G."/>
            <person name="Riley R."/>
            <person name="Tritt A."/>
            <person name="Adam C."/>
            <person name="Daum C."/>
            <person name="Floudas D."/>
            <person name="Sun H."/>
            <person name="Yadav J.S."/>
            <person name="Pangilinan J."/>
            <person name="Larsson K.H."/>
            <person name="Matsuura K."/>
            <person name="Barry K."/>
            <person name="Labutti K."/>
            <person name="Kuo R."/>
            <person name="Ohm R.A."/>
            <person name="Bhattacharya S.S."/>
            <person name="Shirouzu T."/>
            <person name="Yoshinaga Y."/>
            <person name="Martin F.M."/>
            <person name="Grigoriev I.V."/>
            <person name="Hibbett D.S."/>
        </authorList>
    </citation>
    <scope>NUCLEOTIDE SEQUENCE [LARGE SCALE GENOMIC DNA]</scope>
    <source>
        <strain evidence="3 4">CBS 109695</strain>
    </source>
</reference>
<dbReference type="AlphaFoldDB" id="A0A166G828"/>
<sequence>MGVFGQWESLDIEGAADEIKWSCEDERTRNEVMHEKGGETMSISKLERVDRRLVRNAARRTVALTRATRAALRAKDRRYTTRIQEIEEYLGLLRNKQAIVQNRYADADQQMGYAMDILYQNHIPEQSLSDYEDGMDDDLPPPSDVIPDGGSSNGSCSDSDSDAYPITASSTHPLGDVRVVEGLGEDEWVGTGVLEASTYSPAQEKLVHNSITSVILASSLRNPSPHMSEERLSTLRPRVVPAPPAPAPPGPAVPKPKPKSKPAKRARDRAAEQLSTIKEPSMFTSRDYVPSVDTLPSGAPPVNAPPDHHHQQQQLLYQQRQPSYQQQQHFPQEGQQSYQQLVQQPHQEQEQQSYPQQLYQQPEQQLHQEQQQQQPYQQQPYQQQPYQQQQQHNYPQQQLYAQQQLDYPQQQPYAQQQLDYPQQQPYPQQQQLDYLQQQPNFFQQDDGFQAAGYDIDRLFDEPATRGLEIEVGNDDADLDAHGNLPGDGDGDCDGGNGEGAEDYRYFERVQASRSTAPSAAASVPLDIQHLSMQELERRSNLQTHTLSSVPKPVTGPQRTGRVSTKQPSPYTLMLHAGTASRMQSLMSDSASTTATTQLGGPDPGDANPGYTERMTDAGHTRLVHTVKRRSNVPPSAVQLTENDKINLVDAGHRLILMMCKTDCWPHHGKRPRTSRDGTVLIGVVQMTVEVILATNALALREQRDRSPSPLITEVYFRHQVRHAGSLWRGQFKLATIDSLSRYEIFPTAQQKEDLKMTPATEAAYTRQKVATLLLAEAFCDHGVDEEGCQAVNNHPVFLDIINSHFYGEKGIGRMFPDDFYPLFPLPAMAYTRTMIRTVLNEYKGGSHKPIKQCIDLQGVEYRDDLALVMKLSDPSRAPYYAPRMQVTRRKISDRGRVFTSQLTDHLQDDSSQAASGSRYSHIDFSIPALLYTAGDPDLDADGDHYYYHDPFSQLNHTILAAATKGYEASSLKTINFYPLTYQRPRTTTQMKFSDEGCIDETVDQSMDAESFRSADRTAKFLEPGEAPYKGTEQFRHPCFINGPIARFIDGLPTLDPPAF</sequence>
<keyword evidence="4" id="KW-1185">Reference proteome</keyword>
<feature type="compositionally biased region" description="Acidic residues" evidence="1">
    <location>
        <begin position="130"/>
        <end position="139"/>
    </location>
</feature>
<evidence type="ECO:0000256" key="1">
    <source>
        <dbReference type="SAM" id="MobiDB-lite"/>
    </source>
</evidence>
<feature type="region of interest" description="Disordered" evidence="1">
    <location>
        <begin position="546"/>
        <end position="568"/>
    </location>
</feature>
<dbReference type="Pfam" id="PF20149">
    <property type="entry name" value="DUF6532"/>
    <property type="match status" value="1"/>
</dbReference>